<dbReference type="OrthoDB" id="9796616at2"/>
<comment type="subcellular location">
    <subcellularLocation>
        <location evidence="1">Cell membrane</location>
        <topology evidence="1">Multi-pass membrane protein</topology>
    </subcellularLocation>
</comment>
<feature type="transmembrane region" description="Helical" evidence="8">
    <location>
        <begin position="97"/>
        <end position="120"/>
    </location>
</feature>
<keyword evidence="4 8" id="KW-0812">Transmembrane</keyword>
<reference evidence="9 10" key="1">
    <citation type="journal article" date="2015" name="Infect. Genet. Evol.">
        <title>Genomic sequences of six botulinum neurotoxin-producing strains representing three clostridial species illustrate the mobility and diversity of botulinum neurotoxin genes.</title>
        <authorList>
            <person name="Smith T.J."/>
            <person name="Hill K.K."/>
            <person name="Xie G."/>
            <person name="Foley B.T."/>
            <person name="Williamson C.H."/>
            <person name="Foster J.T."/>
            <person name="Johnson S.L."/>
            <person name="Chertkov O."/>
            <person name="Teshima H."/>
            <person name="Gibbons H.S."/>
            <person name="Johnsky L.A."/>
            <person name="Karavis M.A."/>
            <person name="Smith L.A."/>
        </authorList>
    </citation>
    <scope>NUCLEOTIDE SEQUENCE [LARGE SCALE GENOMIC DNA]</scope>
    <source>
        <strain evidence="9">Sullivan</strain>
    </source>
</reference>
<accession>A0A0A7FVF5</accession>
<gene>
    <name evidence="9" type="primary">mreD</name>
    <name evidence="9" type="ORF">U729_1708</name>
</gene>
<evidence type="ECO:0000256" key="1">
    <source>
        <dbReference type="ARBA" id="ARBA00004651"/>
    </source>
</evidence>
<evidence type="ECO:0000256" key="3">
    <source>
        <dbReference type="ARBA" id="ARBA00022475"/>
    </source>
</evidence>
<dbReference type="Proteomes" id="UP000030635">
    <property type="component" value="Chromosome"/>
</dbReference>
<dbReference type="EMBL" id="CP006905">
    <property type="protein sequence ID" value="AIY83607.1"/>
    <property type="molecule type" value="Genomic_DNA"/>
</dbReference>
<dbReference type="InterPro" id="IPR007227">
    <property type="entry name" value="Cell_shape_determining_MreD"/>
</dbReference>
<evidence type="ECO:0000256" key="5">
    <source>
        <dbReference type="ARBA" id="ARBA00022960"/>
    </source>
</evidence>
<evidence type="ECO:0000256" key="7">
    <source>
        <dbReference type="ARBA" id="ARBA00023136"/>
    </source>
</evidence>
<name>A0A0A7FVF5_9CLOT</name>
<evidence type="ECO:0000256" key="4">
    <source>
        <dbReference type="ARBA" id="ARBA00022692"/>
    </source>
</evidence>
<feature type="transmembrane region" description="Helical" evidence="8">
    <location>
        <begin position="32"/>
        <end position="56"/>
    </location>
</feature>
<evidence type="ECO:0000256" key="8">
    <source>
        <dbReference type="SAM" id="Phobius"/>
    </source>
</evidence>
<keyword evidence="6 8" id="KW-1133">Transmembrane helix</keyword>
<evidence type="ECO:0000256" key="2">
    <source>
        <dbReference type="ARBA" id="ARBA00007776"/>
    </source>
</evidence>
<proteinExistence type="inferred from homology"/>
<keyword evidence="10" id="KW-1185">Reference proteome</keyword>
<dbReference type="KEGG" id="cbv:U729_1708"/>
<organism evidence="9 10">
    <name type="scientific">Clostridium baratii str. Sullivan</name>
    <dbReference type="NCBI Taxonomy" id="1415775"/>
    <lineage>
        <taxon>Bacteria</taxon>
        <taxon>Bacillati</taxon>
        <taxon>Bacillota</taxon>
        <taxon>Clostridia</taxon>
        <taxon>Eubacteriales</taxon>
        <taxon>Clostridiaceae</taxon>
        <taxon>Clostridium</taxon>
    </lineage>
</organism>
<protein>
    <submittedName>
        <fullName evidence="9">Rod shape-determining protein MreD</fullName>
    </submittedName>
</protein>
<dbReference type="PIRSF" id="PIRSF037497">
    <property type="entry name" value="MreD_Clostridium/Treponema_prd"/>
    <property type="match status" value="1"/>
</dbReference>
<keyword evidence="3" id="KW-1003">Cell membrane</keyword>
<dbReference type="NCBIfam" id="TIGR03426">
    <property type="entry name" value="shape_MreD"/>
    <property type="match status" value="1"/>
</dbReference>
<dbReference type="AlphaFoldDB" id="A0A0A7FVF5"/>
<dbReference type="InterPro" id="IPR017225">
    <property type="entry name" value="Cell_shape_determin_MreD_prd"/>
</dbReference>
<dbReference type="eggNOG" id="COG2891">
    <property type="taxonomic scope" value="Bacteria"/>
</dbReference>
<dbReference type="STRING" id="1561.NPD11_1310"/>
<evidence type="ECO:0000256" key="6">
    <source>
        <dbReference type="ARBA" id="ARBA00022989"/>
    </source>
</evidence>
<evidence type="ECO:0000313" key="10">
    <source>
        <dbReference type="Proteomes" id="UP000030635"/>
    </source>
</evidence>
<dbReference type="GO" id="GO:0005886">
    <property type="term" value="C:plasma membrane"/>
    <property type="evidence" value="ECO:0007669"/>
    <property type="project" value="UniProtKB-SubCell"/>
</dbReference>
<keyword evidence="5" id="KW-0133">Cell shape</keyword>
<keyword evidence="7 8" id="KW-0472">Membrane</keyword>
<feature type="transmembrane region" description="Helical" evidence="8">
    <location>
        <begin position="63"/>
        <end position="85"/>
    </location>
</feature>
<feature type="transmembrane region" description="Helical" evidence="8">
    <location>
        <begin position="132"/>
        <end position="153"/>
    </location>
</feature>
<dbReference type="Pfam" id="PF04093">
    <property type="entry name" value="MreD"/>
    <property type="match status" value="1"/>
</dbReference>
<dbReference type="HOGENOM" id="CLU_132534_2_0_9"/>
<sequence>MKKVILILISILLLILDNSVMPFLSIYGAFPSLLFTFAVLYSIINGAEDALFIGVVSGLLQDIFFSGGMGINALTNMVICLIAAYVGNGVFKKKKLIPVSTVFGATIVKHIAVFCIFYFLHYKVRLNNILIVAIYNSVIAFVAYKFVLMLSNVENVSSKWRFK</sequence>
<dbReference type="GO" id="GO:0008360">
    <property type="term" value="P:regulation of cell shape"/>
    <property type="evidence" value="ECO:0007669"/>
    <property type="project" value="UniProtKB-KW"/>
</dbReference>
<comment type="similarity">
    <text evidence="2">Belongs to the MreD family.</text>
</comment>
<dbReference type="RefSeq" id="WP_039313655.1">
    <property type="nucleotide sequence ID" value="NZ_CP006905.1"/>
</dbReference>
<evidence type="ECO:0000313" key="9">
    <source>
        <dbReference type="EMBL" id="AIY83607.1"/>
    </source>
</evidence>